<dbReference type="PROSITE" id="PS00237">
    <property type="entry name" value="G_PROTEIN_RECEP_F1_1"/>
    <property type="match status" value="1"/>
</dbReference>
<keyword evidence="8 9" id="KW-0807">Transducer</keyword>
<feature type="transmembrane region" description="Helical" evidence="11">
    <location>
        <begin position="177"/>
        <end position="200"/>
    </location>
</feature>
<reference evidence="14" key="1">
    <citation type="submission" date="2025-08" db="UniProtKB">
        <authorList>
            <consortium name="RefSeq"/>
        </authorList>
    </citation>
    <scope>IDENTIFICATION</scope>
    <source>
        <tissue evidence="14">Gonad</tissue>
    </source>
</reference>
<evidence type="ECO:0000259" key="12">
    <source>
        <dbReference type="PROSITE" id="PS50262"/>
    </source>
</evidence>
<feature type="compositionally biased region" description="Basic and acidic residues" evidence="10">
    <location>
        <begin position="297"/>
        <end position="306"/>
    </location>
</feature>
<feature type="transmembrane region" description="Helical" evidence="11">
    <location>
        <begin position="220"/>
        <end position="244"/>
    </location>
</feature>
<dbReference type="PRINTS" id="PR00237">
    <property type="entry name" value="GPCRRHODOPSN"/>
</dbReference>
<dbReference type="GO" id="GO:0016020">
    <property type="term" value="C:membrane"/>
    <property type="evidence" value="ECO:0007669"/>
    <property type="project" value="UniProtKB-SubCell"/>
</dbReference>
<evidence type="ECO:0000313" key="14">
    <source>
        <dbReference type="RefSeq" id="XP_019621612.1"/>
    </source>
</evidence>
<feature type="region of interest" description="Disordered" evidence="10">
    <location>
        <begin position="277"/>
        <end position="306"/>
    </location>
</feature>
<dbReference type="GeneID" id="109467896"/>
<sequence>MNGSDVPVSPPNGTVDQNLYTTWYSLLFSPSTMNGSGVPVSPPNGTADGNPYTISTAEKAVEISLLVIVLFFAFCGNLLVWVSVLWKRNLRRETANYLILSLSAADMTVAAFNLPFTVSAVALGGWVLGDGACAFLGFSNMITFVASVMNLAAIGVNRFCIIVHYTKYPDYFDQRGTAMTITGVWLLSILLAVPPLLGWAEYAYLPGQSICFCNWPSSVSYTFFMVAVCFGGPSSVMAFCYTRIITAVRESRRRVRQVDEAASSRAPPIRSAFVRPQVENSESTEDRFRSISSIKSQKHEEAKKRKAREDDIKLTKSFVVVILVFTICWLPFCVTMFWSVFSPTPVPRLVDMAALMLGYSNSCWNPIIYGVMNSKFRAAFKELLRKLFQCNWKR</sequence>
<dbReference type="Pfam" id="PF00001">
    <property type="entry name" value="7tm_1"/>
    <property type="match status" value="1"/>
</dbReference>
<dbReference type="Proteomes" id="UP000515135">
    <property type="component" value="Unplaced"/>
</dbReference>
<dbReference type="CDD" id="cd00637">
    <property type="entry name" value="7tm_classA_rhodopsin-like"/>
    <property type="match status" value="1"/>
</dbReference>
<feature type="transmembrane region" description="Helical" evidence="11">
    <location>
        <begin position="353"/>
        <end position="372"/>
    </location>
</feature>
<dbReference type="GO" id="GO:0004983">
    <property type="term" value="F:neuropeptide Y receptor activity"/>
    <property type="evidence" value="ECO:0007669"/>
    <property type="project" value="InterPro"/>
</dbReference>
<keyword evidence="7 9" id="KW-0675">Receptor</keyword>
<evidence type="ECO:0000256" key="4">
    <source>
        <dbReference type="ARBA" id="ARBA00022989"/>
    </source>
</evidence>
<evidence type="ECO:0000256" key="3">
    <source>
        <dbReference type="ARBA" id="ARBA00022692"/>
    </source>
</evidence>
<evidence type="ECO:0000256" key="8">
    <source>
        <dbReference type="ARBA" id="ARBA00023224"/>
    </source>
</evidence>
<dbReference type="KEGG" id="bbel:109467896"/>
<dbReference type="RefSeq" id="XP_019621612.1">
    <property type="nucleotide sequence ID" value="XM_019766053.1"/>
</dbReference>
<keyword evidence="3 9" id="KW-0812">Transmembrane</keyword>
<proteinExistence type="inferred from homology"/>
<dbReference type="PROSITE" id="PS50262">
    <property type="entry name" value="G_PROTEIN_RECEP_F1_2"/>
    <property type="match status" value="1"/>
</dbReference>
<evidence type="ECO:0000256" key="9">
    <source>
        <dbReference type="RuleBase" id="RU000688"/>
    </source>
</evidence>
<evidence type="ECO:0000313" key="13">
    <source>
        <dbReference type="Proteomes" id="UP000515135"/>
    </source>
</evidence>
<feature type="transmembrane region" description="Helical" evidence="11">
    <location>
        <begin position="63"/>
        <end position="86"/>
    </location>
</feature>
<dbReference type="InterPro" id="IPR017452">
    <property type="entry name" value="GPCR_Rhodpsn_7TM"/>
</dbReference>
<evidence type="ECO:0000256" key="6">
    <source>
        <dbReference type="ARBA" id="ARBA00023136"/>
    </source>
</evidence>
<accession>A0A6P4YSJ0</accession>
<comment type="subcellular location">
    <subcellularLocation>
        <location evidence="1">Membrane</location>
        <topology evidence="1">Multi-pass membrane protein</topology>
    </subcellularLocation>
</comment>
<keyword evidence="13" id="KW-1185">Reference proteome</keyword>
<dbReference type="SUPFAM" id="SSF81321">
    <property type="entry name" value="Family A G protein-coupled receptor-like"/>
    <property type="match status" value="1"/>
</dbReference>
<evidence type="ECO:0000256" key="11">
    <source>
        <dbReference type="SAM" id="Phobius"/>
    </source>
</evidence>
<evidence type="ECO:0000256" key="2">
    <source>
        <dbReference type="ARBA" id="ARBA00010663"/>
    </source>
</evidence>
<evidence type="ECO:0000256" key="7">
    <source>
        <dbReference type="ARBA" id="ARBA00023170"/>
    </source>
</evidence>
<feature type="transmembrane region" description="Helical" evidence="11">
    <location>
        <begin position="134"/>
        <end position="156"/>
    </location>
</feature>
<name>A0A6P4YSJ0_BRABE</name>
<organism evidence="13 14">
    <name type="scientific">Branchiostoma belcheri</name>
    <name type="common">Amphioxus</name>
    <dbReference type="NCBI Taxonomy" id="7741"/>
    <lineage>
        <taxon>Eukaryota</taxon>
        <taxon>Metazoa</taxon>
        <taxon>Chordata</taxon>
        <taxon>Cephalochordata</taxon>
        <taxon>Leptocardii</taxon>
        <taxon>Amphioxiformes</taxon>
        <taxon>Branchiostomatidae</taxon>
        <taxon>Branchiostoma</taxon>
    </lineage>
</organism>
<comment type="similarity">
    <text evidence="2 9">Belongs to the G-protein coupled receptor 1 family.</text>
</comment>
<evidence type="ECO:0000256" key="10">
    <source>
        <dbReference type="SAM" id="MobiDB-lite"/>
    </source>
</evidence>
<dbReference type="InterPro" id="IPR050125">
    <property type="entry name" value="GPCR_opsins"/>
</dbReference>
<dbReference type="InterPro" id="IPR000276">
    <property type="entry name" value="GPCR_Rhodpsn"/>
</dbReference>
<evidence type="ECO:0000256" key="5">
    <source>
        <dbReference type="ARBA" id="ARBA00023040"/>
    </source>
</evidence>
<dbReference type="AlphaFoldDB" id="A0A6P4YSJ0"/>
<dbReference type="InterPro" id="IPR000611">
    <property type="entry name" value="NPY_rcpt"/>
</dbReference>
<dbReference type="PANTHER" id="PTHR24240">
    <property type="entry name" value="OPSIN"/>
    <property type="match status" value="1"/>
</dbReference>
<feature type="transmembrane region" description="Helical" evidence="11">
    <location>
        <begin position="98"/>
        <end position="128"/>
    </location>
</feature>
<gene>
    <name evidence="14" type="primary">LOC109467896</name>
</gene>
<protein>
    <submittedName>
        <fullName evidence="14">Probable G-protein coupled receptor No9</fullName>
    </submittedName>
</protein>
<feature type="transmembrane region" description="Helical" evidence="11">
    <location>
        <begin position="318"/>
        <end position="341"/>
    </location>
</feature>
<feature type="domain" description="G-protein coupled receptors family 1 profile" evidence="12">
    <location>
        <begin position="76"/>
        <end position="369"/>
    </location>
</feature>
<dbReference type="SMART" id="SM01381">
    <property type="entry name" value="7TM_GPCR_Srsx"/>
    <property type="match status" value="1"/>
</dbReference>
<dbReference type="Gene3D" id="1.20.1070.10">
    <property type="entry name" value="Rhodopsin 7-helix transmembrane proteins"/>
    <property type="match status" value="1"/>
</dbReference>
<dbReference type="PRINTS" id="PR01012">
    <property type="entry name" value="NRPEPTIDEYR"/>
</dbReference>
<keyword evidence="5 9" id="KW-0297">G-protein coupled receptor</keyword>
<evidence type="ECO:0000256" key="1">
    <source>
        <dbReference type="ARBA" id="ARBA00004141"/>
    </source>
</evidence>
<keyword evidence="6 11" id="KW-0472">Membrane</keyword>
<keyword evidence="4 11" id="KW-1133">Transmembrane helix</keyword>
<dbReference type="OrthoDB" id="6376512at2759"/>